<dbReference type="PANTHER" id="PTHR42715:SF12">
    <property type="entry name" value="BETA-GLUCOSIDASE G-RELATED"/>
    <property type="match status" value="1"/>
</dbReference>
<dbReference type="Gene3D" id="3.20.20.300">
    <property type="entry name" value="Glycoside hydrolase, family 3, N-terminal domain"/>
    <property type="match status" value="1"/>
</dbReference>
<dbReference type="InterPro" id="IPR036962">
    <property type="entry name" value="Glyco_hydro_3_N_sf"/>
</dbReference>
<proteinExistence type="inferred from homology"/>
<dbReference type="InterPro" id="IPR013783">
    <property type="entry name" value="Ig-like_fold"/>
</dbReference>
<evidence type="ECO:0000256" key="12">
    <source>
        <dbReference type="ARBA" id="ARBA00023295"/>
    </source>
</evidence>
<dbReference type="SUPFAM" id="SSF51445">
    <property type="entry name" value="(Trans)glycosidases"/>
    <property type="match status" value="1"/>
</dbReference>
<evidence type="ECO:0000256" key="16">
    <source>
        <dbReference type="ARBA" id="ARBA00041276"/>
    </source>
</evidence>
<dbReference type="Gene3D" id="3.40.50.1700">
    <property type="entry name" value="Glycoside hydrolase family 3 C-terminal domain"/>
    <property type="match status" value="1"/>
</dbReference>
<evidence type="ECO:0000256" key="15">
    <source>
        <dbReference type="ARBA" id="ARBA00039579"/>
    </source>
</evidence>
<evidence type="ECO:0000256" key="13">
    <source>
        <dbReference type="ARBA" id="ARBA00023326"/>
    </source>
</evidence>
<evidence type="ECO:0000256" key="3">
    <source>
        <dbReference type="ARBA" id="ARBA00004987"/>
    </source>
</evidence>
<keyword evidence="22" id="KW-1185">Reference proteome</keyword>
<feature type="signal peptide" evidence="19">
    <location>
        <begin position="1"/>
        <end position="20"/>
    </location>
</feature>
<keyword evidence="6" id="KW-0964">Secreted</keyword>
<keyword evidence="7 19" id="KW-0732">Signal</keyword>
<dbReference type="InterPro" id="IPR017853">
    <property type="entry name" value="GH"/>
</dbReference>
<comment type="function">
    <text evidence="14">Beta-glucosidases are one of a number of cellulolytic enzymes involved in the degradation of cellulosic biomass. Catalyzes the last step releasing glucose from the inhibitory cellobiose.</text>
</comment>
<dbReference type="PRINTS" id="PR00133">
    <property type="entry name" value="GLHYDRLASE3"/>
</dbReference>
<evidence type="ECO:0000256" key="7">
    <source>
        <dbReference type="ARBA" id="ARBA00022729"/>
    </source>
</evidence>
<evidence type="ECO:0000256" key="19">
    <source>
        <dbReference type="SAM" id="SignalP"/>
    </source>
</evidence>
<dbReference type="InterPro" id="IPR026891">
    <property type="entry name" value="Fn3-like"/>
</dbReference>
<dbReference type="GO" id="GO:0016787">
    <property type="term" value="F:hydrolase activity"/>
    <property type="evidence" value="ECO:0007669"/>
    <property type="project" value="UniProtKB-KW"/>
</dbReference>
<accession>A0ABR4G0V0</accession>
<keyword evidence="8 21" id="KW-0378">Hydrolase</keyword>
<keyword evidence="10" id="KW-0325">Glycoprotein</keyword>
<evidence type="ECO:0000256" key="2">
    <source>
        <dbReference type="ARBA" id="ARBA00004613"/>
    </source>
</evidence>
<evidence type="ECO:0000256" key="8">
    <source>
        <dbReference type="ARBA" id="ARBA00022801"/>
    </source>
</evidence>
<keyword evidence="13" id="KW-0624">Polysaccharide degradation</keyword>
<evidence type="ECO:0000256" key="6">
    <source>
        <dbReference type="ARBA" id="ARBA00022525"/>
    </source>
</evidence>
<evidence type="ECO:0000256" key="17">
    <source>
        <dbReference type="ARBA" id="ARBA00041601"/>
    </source>
</evidence>
<feature type="domain" description="Fibronectin type III-like" evidence="20">
    <location>
        <begin position="737"/>
        <end position="808"/>
    </location>
</feature>
<dbReference type="SMART" id="SM01217">
    <property type="entry name" value="Fn3_like"/>
    <property type="match status" value="1"/>
</dbReference>
<evidence type="ECO:0000256" key="10">
    <source>
        <dbReference type="ARBA" id="ARBA00023180"/>
    </source>
</evidence>
<dbReference type="InterPro" id="IPR036881">
    <property type="entry name" value="Glyco_hydro_3_C_sf"/>
</dbReference>
<evidence type="ECO:0000256" key="18">
    <source>
        <dbReference type="ARBA" id="ARBA00041808"/>
    </source>
</evidence>
<gene>
    <name evidence="21" type="ORF">BJX66DRAFT_307405</name>
</gene>
<comment type="caution">
    <text evidence="21">The sequence shown here is derived from an EMBL/GenBank/DDBJ whole genome shotgun (WGS) entry which is preliminary data.</text>
</comment>
<comment type="pathway">
    <text evidence="3">Glycan metabolism; cellulose degradation.</text>
</comment>
<evidence type="ECO:0000313" key="22">
    <source>
        <dbReference type="Proteomes" id="UP001610563"/>
    </source>
</evidence>
<comment type="subcellular location">
    <subcellularLocation>
        <location evidence="2">Secreted</location>
    </subcellularLocation>
</comment>
<evidence type="ECO:0000256" key="5">
    <source>
        <dbReference type="ARBA" id="ARBA00012744"/>
    </source>
</evidence>
<dbReference type="Pfam" id="PF01915">
    <property type="entry name" value="Glyco_hydro_3_C"/>
    <property type="match status" value="1"/>
</dbReference>
<evidence type="ECO:0000256" key="1">
    <source>
        <dbReference type="ARBA" id="ARBA00000448"/>
    </source>
</evidence>
<evidence type="ECO:0000256" key="14">
    <source>
        <dbReference type="ARBA" id="ARBA00024983"/>
    </source>
</evidence>
<organism evidence="21 22">
    <name type="scientific">Aspergillus keveii</name>
    <dbReference type="NCBI Taxonomy" id="714993"/>
    <lineage>
        <taxon>Eukaryota</taxon>
        <taxon>Fungi</taxon>
        <taxon>Dikarya</taxon>
        <taxon>Ascomycota</taxon>
        <taxon>Pezizomycotina</taxon>
        <taxon>Eurotiomycetes</taxon>
        <taxon>Eurotiomycetidae</taxon>
        <taxon>Eurotiales</taxon>
        <taxon>Aspergillaceae</taxon>
        <taxon>Aspergillus</taxon>
        <taxon>Aspergillus subgen. Nidulantes</taxon>
    </lineage>
</organism>
<dbReference type="Pfam" id="PF00933">
    <property type="entry name" value="Glyco_hydro_3"/>
    <property type="match status" value="1"/>
</dbReference>
<name>A0ABR4G0V0_9EURO</name>
<evidence type="ECO:0000256" key="9">
    <source>
        <dbReference type="ARBA" id="ARBA00023001"/>
    </source>
</evidence>
<dbReference type="InterPro" id="IPR050288">
    <property type="entry name" value="Cellulose_deg_GH3"/>
</dbReference>
<dbReference type="EC" id="3.2.1.21" evidence="5"/>
<dbReference type="SUPFAM" id="SSF52279">
    <property type="entry name" value="Beta-D-glucan exohydrolase, C-terminal domain"/>
    <property type="match status" value="1"/>
</dbReference>
<evidence type="ECO:0000256" key="4">
    <source>
        <dbReference type="ARBA" id="ARBA00005336"/>
    </source>
</evidence>
<dbReference type="Pfam" id="PF14310">
    <property type="entry name" value="Fn3-like"/>
    <property type="match status" value="1"/>
</dbReference>
<dbReference type="Gene3D" id="2.60.40.10">
    <property type="entry name" value="Immunoglobulins"/>
    <property type="match status" value="1"/>
</dbReference>
<keyword evidence="12" id="KW-0326">Glycosidase</keyword>
<evidence type="ECO:0000313" key="21">
    <source>
        <dbReference type="EMBL" id="KAL2789150.1"/>
    </source>
</evidence>
<dbReference type="Proteomes" id="UP001610563">
    <property type="component" value="Unassembled WGS sequence"/>
</dbReference>
<evidence type="ECO:0000259" key="20">
    <source>
        <dbReference type="SMART" id="SM01217"/>
    </source>
</evidence>
<reference evidence="21 22" key="1">
    <citation type="submission" date="2024-07" db="EMBL/GenBank/DDBJ databases">
        <title>Section-level genome sequencing and comparative genomics of Aspergillus sections Usti and Cavernicolus.</title>
        <authorList>
            <consortium name="Lawrence Berkeley National Laboratory"/>
            <person name="Nybo J.L."/>
            <person name="Vesth T.C."/>
            <person name="Theobald S."/>
            <person name="Frisvad J.C."/>
            <person name="Larsen T.O."/>
            <person name="Kjaerboelling I."/>
            <person name="Rothschild-Mancinelli K."/>
            <person name="Lyhne E.K."/>
            <person name="Kogle M.E."/>
            <person name="Barry K."/>
            <person name="Clum A."/>
            <person name="Na H."/>
            <person name="Ledsgaard L."/>
            <person name="Lin J."/>
            <person name="Lipzen A."/>
            <person name="Kuo A."/>
            <person name="Riley R."/>
            <person name="Mondo S."/>
            <person name="Labutti K."/>
            <person name="Haridas S."/>
            <person name="Pangalinan J."/>
            <person name="Salamov A.A."/>
            <person name="Simmons B.A."/>
            <person name="Magnuson J.K."/>
            <person name="Chen J."/>
            <person name="Drula E."/>
            <person name="Henrissat B."/>
            <person name="Wiebenga A."/>
            <person name="Lubbers R.J."/>
            <person name="Gomes A.C."/>
            <person name="Makela M.R."/>
            <person name="Stajich J."/>
            <person name="Grigoriev I.V."/>
            <person name="Mortensen U.H."/>
            <person name="De Vries R.P."/>
            <person name="Baker S.E."/>
            <person name="Andersen M.R."/>
        </authorList>
    </citation>
    <scope>NUCLEOTIDE SEQUENCE [LARGE SCALE GENOMIC DNA]</scope>
    <source>
        <strain evidence="21 22">CBS 209.92</strain>
    </source>
</reference>
<dbReference type="PANTHER" id="PTHR42715">
    <property type="entry name" value="BETA-GLUCOSIDASE"/>
    <property type="match status" value="1"/>
</dbReference>
<feature type="chain" id="PRO_5046067613" description="Probable beta-glucosidase G" evidence="19">
    <location>
        <begin position="21"/>
        <end position="825"/>
    </location>
</feature>
<keyword evidence="11" id="KW-0119">Carbohydrate metabolism</keyword>
<dbReference type="InterPro" id="IPR001764">
    <property type="entry name" value="Glyco_hydro_3_N"/>
</dbReference>
<keyword evidence="9" id="KW-0136">Cellulose degradation</keyword>
<protein>
    <recommendedName>
        <fullName evidence="15">Probable beta-glucosidase G</fullName>
        <ecNumber evidence="5">3.2.1.21</ecNumber>
    </recommendedName>
    <alternativeName>
        <fullName evidence="16">Beta-D-glucoside glucohydrolase G</fullName>
    </alternativeName>
    <alternativeName>
        <fullName evidence="17">Cellobiase G</fullName>
    </alternativeName>
    <alternativeName>
        <fullName evidence="18">Gentiobiase G</fullName>
    </alternativeName>
</protein>
<comment type="catalytic activity">
    <reaction evidence="1">
        <text>Hydrolysis of terminal, non-reducing beta-D-glucosyl residues with release of beta-D-glucose.</text>
        <dbReference type="EC" id="3.2.1.21"/>
    </reaction>
</comment>
<dbReference type="InterPro" id="IPR002772">
    <property type="entry name" value="Glyco_hydro_3_C"/>
</dbReference>
<evidence type="ECO:0000256" key="11">
    <source>
        <dbReference type="ARBA" id="ARBA00023277"/>
    </source>
</evidence>
<dbReference type="EMBL" id="JBFTWV010000068">
    <property type="protein sequence ID" value="KAL2789150.1"/>
    <property type="molecule type" value="Genomic_DNA"/>
</dbReference>
<comment type="similarity">
    <text evidence="4">Belongs to the glycosyl hydrolase 3 family.</text>
</comment>
<sequence>MAFLFTILSGLLLLAVPIDAQVYMGEERSSYAFTWVQPLNTTILGQYGHSEPVYPSPRTTGSGEWAEAYEKARNFVTELTLAEKSDMVTGAPGPCVGNIYAIPRLNFSGLCLQDGPVSLRVADYVSVFPSGVTVAASWDKAVMYERNLAMGREFRAKGAHVALAPSVGPMGRCVYSGRNWEGFSPDPYLSGVAMELGIKGLQDAGVQAVAKHLIANEQEIQRNPLYYSNGTVQFEAISSNVDDRTLHELYLWPFANAVHAGVSSVMCSYQRLNGSYACQNSKLLNGLLKDELGFQGYVVSDWYALHAGVDAAEAGMDMDMPGTSRYNRTVVPELGRMSSFFGGNITTGVRNGSLEETRLDDMVTRIMTPYFYLHQDEAYPMVDASSIFLNTFYNQSSWLRDWNITQDTSVRDVRENHAQIIRRHAAESTVLLKNNNALPLNAPRYIGIFGNDAGEGQNGPLNRFGSPDSLEYGTYAVGGGSGAARLTDLVTPQEAIKARASQDGTVVESWLNNPLIAESDVASLWSYQGPDVCLVFLKSWAREVIDRETLQLDWNGTQVVKSVASACNNTIVITHSAGVNVLPFADHPNVTAILLAHYPGQESGNSITDVLYGAVNPSGRLPYTIAYDEADYNAPIVTDIQTTGVDDWQSWFDERLEIDYRYFDAHNIPVRYEFGYGLSYTTFAMFDIMLESTQQLGSISRFPVEEPVAPGGNPELWQTLYNVRVDVTNTGRVRGSAVPQLYLSFPDSTPLGTPPRQLRGFEKVELAPGERRTVAFALIRRDISYWDVVSQEWAIPSGEFVVSAGFSSRDLVVSTNMTPIASTSV</sequence>